<proteinExistence type="predicted"/>
<reference evidence="1 2" key="2">
    <citation type="journal article" date="2022" name="Mol. Biol. Evol.">
        <title>Comparative Genomics Reveals Insights into the Divergent Evolution of Astigmatic Mites and Household Pest Adaptations.</title>
        <authorList>
            <person name="Xiong Q."/>
            <person name="Wan A.T."/>
            <person name="Liu X."/>
            <person name="Fung C.S."/>
            <person name="Xiao X."/>
            <person name="Malainual N."/>
            <person name="Hou J."/>
            <person name="Wang L."/>
            <person name="Wang M."/>
            <person name="Yang K.Y."/>
            <person name="Cui Y."/>
            <person name="Leung E.L."/>
            <person name="Nong W."/>
            <person name="Shin S.K."/>
            <person name="Au S.W."/>
            <person name="Jeong K.Y."/>
            <person name="Chew F.T."/>
            <person name="Hui J.H."/>
            <person name="Leung T.F."/>
            <person name="Tungtrongchitr A."/>
            <person name="Zhong N."/>
            <person name="Liu Z."/>
            <person name="Tsui S.K."/>
        </authorList>
    </citation>
    <scope>NUCLEOTIDE SEQUENCE [LARGE SCALE GENOMIC DNA]</scope>
    <source>
        <strain evidence="1">Derp</strain>
    </source>
</reference>
<dbReference type="Proteomes" id="UP000887458">
    <property type="component" value="Unassembled WGS sequence"/>
</dbReference>
<accession>A0ABQ8IVL3</accession>
<sequence length="84" mass="8714">MYTNQAIRSFRNNVDNDGGGQRLEVFDVVAVVVVCEYEDGREIPIGGGSTLERPGKNAVDGGVGGNGLLFPVAATAAAAFNISK</sequence>
<gene>
    <name evidence="1" type="ORF">DERP_008431</name>
</gene>
<keyword evidence="2" id="KW-1185">Reference proteome</keyword>
<dbReference type="EMBL" id="NJHN03000112">
    <property type="protein sequence ID" value="KAH9414236.1"/>
    <property type="molecule type" value="Genomic_DNA"/>
</dbReference>
<evidence type="ECO:0000313" key="2">
    <source>
        <dbReference type="Proteomes" id="UP000887458"/>
    </source>
</evidence>
<name>A0ABQ8IVL3_DERPT</name>
<comment type="caution">
    <text evidence="1">The sequence shown here is derived from an EMBL/GenBank/DDBJ whole genome shotgun (WGS) entry which is preliminary data.</text>
</comment>
<reference evidence="1 2" key="1">
    <citation type="journal article" date="2018" name="J. Allergy Clin. Immunol.">
        <title>High-quality assembly of Dermatophagoides pteronyssinus genome and transcriptome reveals a wide range of novel allergens.</title>
        <authorList>
            <person name="Liu X.Y."/>
            <person name="Yang K.Y."/>
            <person name="Wang M.Q."/>
            <person name="Kwok J.S."/>
            <person name="Zeng X."/>
            <person name="Yang Z."/>
            <person name="Xiao X.J."/>
            <person name="Lau C.P."/>
            <person name="Li Y."/>
            <person name="Huang Z.M."/>
            <person name="Ba J.G."/>
            <person name="Yim A.K."/>
            <person name="Ouyang C.Y."/>
            <person name="Ngai S.M."/>
            <person name="Chan T.F."/>
            <person name="Leung E.L."/>
            <person name="Liu L."/>
            <person name="Liu Z.G."/>
            <person name="Tsui S.K."/>
        </authorList>
    </citation>
    <scope>NUCLEOTIDE SEQUENCE [LARGE SCALE GENOMIC DNA]</scope>
    <source>
        <strain evidence="1">Derp</strain>
    </source>
</reference>
<protein>
    <submittedName>
        <fullName evidence="1">Uncharacterized protein</fullName>
    </submittedName>
</protein>
<organism evidence="1 2">
    <name type="scientific">Dermatophagoides pteronyssinus</name>
    <name type="common">European house dust mite</name>
    <dbReference type="NCBI Taxonomy" id="6956"/>
    <lineage>
        <taxon>Eukaryota</taxon>
        <taxon>Metazoa</taxon>
        <taxon>Ecdysozoa</taxon>
        <taxon>Arthropoda</taxon>
        <taxon>Chelicerata</taxon>
        <taxon>Arachnida</taxon>
        <taxon>Acari</taxon>
        <taxon>Acariformes</taxon>
        <taxon>Sarcoptiformes</taxon>
        <taxon>Astigmata</taxon>
        <taxon>Psoroptidia</taxon>
        <taxon>Analgoidea</taxon>
        <taxon>Pyroglyphidae</taxon>
        <taxon>Dermatophagoidinae</taxon>
        <taxon>Dermatophagoides</taxon>
    </lineage>
</organism>
<evidence type="ECO:0000313" key="1">
    <source>
        <dbReference type="EMBL" id="KAH9414236.1"/>
    </source>
</evidence>